<feature type="region of interest" description="Disordered" evidence="1">
    <location>
        <begin position="77"/>
        <end position="107"/>
    </location>
</feature>
<dbReference type="EMBL" id="CAUYUJ010015760">
    <property type="protein sequence ID" value="CAK0857827.1"/>
    <property type="molecule type" value="Genomic_DNA"/>
</dbReference>
<dbReference type="Proteomes" id="UP001189429">
    <property type="component" value="Unassembled WGS sequence"/>
</dbReference>
<dbReference type="InterPro" id="IPR029063">
    <property type="entry name" value="SAM-dependent_MTases_sf"/>
</dbReference>
<sequence length="112" mass="11406">MATWAAARALDGPLAAGGAELFEGRRVLELGSGCGLLGVALAGVARSVVLTDFGPGAATAPSDPGRLIPPGLLRSSRVKSVKRAHQRRGAPPRLARLPGATGPSRRYACRAV</sequence>
<dbReference type="Gene3D" id="3.40.50.150">
    <property type="entry name" value="Vaccinia Virus protein VP39"/>
    <property type="match status" value="1"/>
</dbReference>
<comment type="caution">
    <text evidence="2">The sequence shown here is derived from an EMBL/GenBank/DDBJ whole genome shotgun (WGS) entry which is preliminary data.</text>
</comment>
<reference evidence="2" key="1">
    <citation type="submission" date="2023-10" db="EMBL/GenBank/DDBJ databases">
        <authorList>
            <person name="Chen Y."/>
            <person name="Shah S."/>
            <person name="Dougan E. K."/>
            <person name="Thang M."/>
            <person name="Chan C."/>
        </authorList>
    </citation>
    <scope>NUCLEOTIDE SEQUENCE [LARGE SCALE GENOMIC DNA]</scope>
</reference>
<protein>
    <recommendedName>
        <fullName evidence="4">Calmodulin-lysine N-methyltransferase</fullName>
    </recommendedName>
</protein>
<proteinExistence type="predicted"/>
<evidence type="ECO:0000256" key="1">
    <source>
        <dbReference type="SAM" id="MobiDB-lite"/>
    </source>
</evidence>
<keyword evidence="3" id="KW-1185">Reference proteome</keyword>
<dbReference type="Pfam" id="PF10294">
    <property type="entry name" value="Methyltransf_16"/>
    <property type="match status" value="1"/>
</dbReference>
<feature type="compositionally biased region" description="Low complexity" evidence="1">
    <location>
        <begin position="91"/>
        <end position="100"/>
    </location>
</feature>
<name>A0ABN9UE78_9DINO</name>
<accession>A0ABN9UE78</accession>
<organism evidence="2 3">
    <name type="scientific">Prorocentrum cordatum</name>
    <dbReference type="NCBI Taxonomy" id="2364126"/>
    <lineage>
        <taxon>Eukaryota</taxon>
        <taxon>Sar</taxon>
        <taxon>Alveolata</taxon>
        <taxon>Dinophyceae</taxon>
        <taxon>Prorocentrales</taxon>
        <taxon>Prorocentraceae</taxon>
        <taxon>Prorocentrum</taxon>
    </lineage>
</organism>
<dbReference type="InterPro" id="IPR019410">
    <property type="entry name" value="Methyltransf_16"/>
</dbReference>
<evidence type="ECO:0000313" key="3">
    <source>
        <dbReference type="Proteomes" id="UP001189429"/>
    </source>
</evidence>
<dbReference type="SUPFAM" id="SSF53335">
    <property type="entry name" value="S-adenosyl-L-methionine-dependent methyltransferases"/>
    <property type="match status" value="1"/>
</dbReference>
<feature type="compositionally biased region" description="Basic residues" evidence="1">
    <location>
        <begin position="77"/>
        <end position="90"/>
    </location>
</feature>
<evidence type="ECO:0008006" key="4">
    <source>
        <dbReference type="Google" id="ProtNLM"/>
    </source>
</evidence>
<evidence type="ECO:0000313" key="2">
    <source>
        <dbReference type="EMBL" id="CAK0857827.1"/>
    </source>
</evidence>
<gene>
    <name evidence="2" type="ORF">PCOR1329_LOCUS47792</name>
</gene>